<dbReference type="Proteomes" id="UP000663879">
    <property type="component" value="Unassembled WGS sequence"/>
</dbReference>
<dbReference type="GO" id="GO:0000480">
    <property type="term" value="P:endonucleolytic cleavage in 5'-ETS of tricistronic rRNA transcript (SSU-rRNA, 5.8S rRNA, LSU-rRNA)"/>
    <property type="evidence" value="ECO:0007669"/>
    <property type="project" value="TreeGrafter"/>
</dbReference>
<dbReference type="PANTHER" id="PTHR19854">
    <property type="entry name" value="TRANSDUCIN BETA-LIKE 3"/>
    <property type="match status" value="1"/>
</dbReference>
<feature type="repeat" description="WD" evidence="5">
    <location>
        <begin position="451"/>
        <end position="493"/>
    </location>
</feature>
<evidence type="ECO:0000256" key="2">
    <source>
        <dbReference type="ARBA" id="ARBA00022574"/>
    </source>
</evidence>
<dbReference type="PRINTS" id="PR00320">
    <property type="entry name" value="GPROTEINBRPT"/>
</dbReference>
<evidence type="ECO:0000259" key="6">
    <source>
        <dbReference type="Pfam" id="PF08625"/>
    </source>
</evidence>
<dbReference type="GO" id="GO:0032040">
    <property type="term" value="C:small-subunit processome"/>
    <property type="evidence" value="ECO:0007669"/>
    <property type="project" value="InterPro"/>
</dbReference>
<sequence length="834" mass="95301">MKQLKLSLKVDKIKQTQYTGGNICVTSCGKYIFCIYGTNVNLIDIETGCTKHSLESEEEEITCICLSPDDKHLITAHKNLLLKQWDNWNQFETNDNSSIKTTTKCTRTWKAIHTAPIHYMAFDSTSTLLATGSSDYTTKVWDIQAQYCTHNLKGSTGIIRSIVFHPDIQAKQQIITGSEDGKIRVYDLNTSKIDACLEGHFSVVTSLHYVKTSDLYDKLLSSSRDKVLIMWDLINFTKLRTVPVYESIESVLIDSSIIPNQENRFVITMGNEGLLKIWDLKTSKNIYTQNNSDSLKINKKKSNELDQVINQGLYNSKTNTLFLVTSDQMIVFVRISPQLIEKILENNLGEMKGLFDIYKQYIGDHGEILDMQYCDLEEKYLAVATNSEFIKIYDLNTWDCKLLKGHTDLVICLACYMDKKESYLASSSKDNTIRIWKFNCELNTFECILVSQGHSQDVGALAFSRLGLEFLVSGSIDTTIKFWRIKKNENFKMDAEVTLKAHEKDINSVHVSPNDKLVASGSSDKTVKIWDSATGATLGVLRGHKRGVWCVQFSPVDQLLASSSADSTIKLWSLGDFSCVKTFEGHNTSVLKVYFLNHGTQLISSATDGLIKLWNIKSNECVGTFDEHEDKVWALNVSKDENRFVSGGADGKLIVWKDVTGELYEEELEKREEILLKEQELENYLKEKKWKKALGLAILLNKPFRCYEIIKEILQSDPTEDMSNKNTKGRQDLENTLLKLRDDQIKSLLKYANDWNTNTKFCLIAQIVFELILRNYPPEFLVDNTNSEFAPKLIEQFLPYTERHNARLSKLAQQIMFIDFAWQNMKLEDKNINK</sequence>
<evidence type="ECO:0000256" key="5">
    <source>
        <dbReference type="PROSITE-ProRule" id="PRU00221"/>
    </source>
</evidence>
<evidence type="ECO:0000313" key="8">
    <source>
        <dbReference type="Proteomes" id="UP000663879"/>
    </source>
</evidence>
<feature type="repeat" description="WD" evidence="5">
    <location>
        <begin position="541"/>
        <end position="582"/>
    </location>
</feature>
<feature type="repeat" description="WD" evidence="5">
    <location>
        <begin position="152"/>
        <end position="192"/>
    </location>
</feature>
<dbReference type="PANTHER" id="PTHR19854:SF15">
    <property type="entry name" value="TRANSDUCIN BETA-LIKE PROTEIN 3"/>
    <property type="match status" value="1"/>
</dbReference>
<dbReference type="SMART" id="SM00320">
    <property type="entry name" value="WD40"/>
    <property type="match status" value="12"/>
</dbReference>
<evidence type="ECO:0000256" key="4">
    <source>
        <dbReference type="ARBA" id="ARBA00023242"/>
    </source>
</evidence>
<protein>
    <recommendedName>
        <fullName evidence="6">U3 small nucleolar RNA-associated protein 13 C-terminal domain-containing protein</fullName>
    </recommendedName>
</protein>
<dbReference type="InterPro" id="IPR036322">
    <property type="entry name" value="WD40_repeat_dom_sf"/>
</dbReference>
<dbReference type="GO" id="GO:0000472">
    <property type="term" value="P:endonucleolytic cleavage to generate mature 5'-end of SSU-rRNA from (SSU-rRNA, 5.8S rRNA, LSU-rRNA)"/>
    <property type="evidence" value="ECO:0007669"/>
    <property type="project" value="TreeGrafter"/>
</dbReference>
<organism evidence="7 8">
    <name type="scientific">Brachionus calyciflorus</name>
    <dbReference type="NCBI Taxonomy" id="104777"/>
    <lineage>
        <taxon>Eukaryota</taxon>
        <taxon>Metazoa</taxon>
        <taxon>Spiralia</taxon>
        <taxon>Gnathifera</taxon>
        <taxon>Rotifera</taxon>
        <taxon>Eurotatoria</taxon>
        <taxon>Monogononta</taxon>
        <taxon>Pseudotrocha</taxon>
        <taxon>Ploima</taxon>
        <taxon>Brachionidae</taxon>
        <taxon>Brachionus</taxon>
    </lineage>
</organism>
<dbReference type="Pfam" id="PF08625">
    <property type="entry name" value="Utp13"/>
    <property type="match status" value="1"/>
</dbReference>
<dbReference type="InterPro" id="IPR013934">
    <property type="entry name" value="Utp13_C"/>
</dbReference>
<dbReference type="SUPFAM" id="SSF50978">
    <property type="entry name" value="WD40 repeat-like"/>
    <property type="match status" value="1"/>
</dbReference>
<comment type="caution">
    <text evidence="7">The sequence shown here is derived from an EMBL/GenBank/DDBJ whole genome shotgun (WGS) entry which is preliminary data.</text>
</comment>
<dbReference type="AlphaFoldDB" id="A0A813R685"/>
<dbReference type="EMBL" id="CAJNOC010000577">
    <property type="protein sequence ID" value="CAF0778878.1"/>
    <property type="molecule type" value="Genomic_DNA"/>
</dbReference>
<gene>
    <name evidence="7" type="ORF">OXX778_LOCUS5349</name>
</gene>
<feature type="repeat" description="WD" evidence="5">
    <location>
        <begin position="403"/>
        <end position="439"/>
    </location>
</feature>
<feature type="repeat" description="WD" evidence="5">
    <location>
        <begin position="625"/>
        <end position="666"/>
    </location>
</feature>
<dbReference type="FunFam" id="2.130.10.10:FF:000230">
    <property type="entry name" value="Transducin beta-like protein 3"/>
    <property type="match status" value="1"/>
</dbReference>
<dbReference type="GO" id="GO:0034511">
    <property type="term" value="F:U3 snoRNA binding"/>
    <property type="evidence" value="ECO:0007669"/>
    <property type="project" value="TreeGrafter"/>
</dbReference>
<feature type="repeat" description="WD" evidence="5">
    <location>
        <begin position="110"/>
        <end position="151"/>
    </location>
</feature>
<keyword evidence="2 5" id="KW-0853">WD repeat</keyword>
<name>A0A813R685_9BILA</name>
<dbReference type="InterPro" id="IPR001680">
    <property type="entry name" value="WD40_rpt"/>
</dbReference>
<feature type="repeat" description="WD" evidence="5">
    <location>
        <begin position="197"/>
        <end position="241"/>
    </location>
</feature>
<evidence type="ECO:0000313" key="7">
    <source>
        <dbReference type="EMBL" id="CAF0778878.1"/>
    </source>
</evidence>
<comment type="subcellular location">
    <subcellularLocation>
        <location evidence="1">Nucleus</location>
        <location evidence="1">Nucleolus</location>
    </subcellularLocation>
</comment>
<evidence type="ECO:0000256" key="3">
    <source>
        <dbReference type="ARBA" id="ARBA00022737"/>
    </source>
</evidence>
<dbReference type="InterPro" id="IPR020472">
    <property type="entry name" value="WD40_PAC1"/>
</dbReference>
<dbReference type="PROSITE" id="PS50294">
    <property type="entry name" value="WD_REPEATS_REGION"/>
    <property type="match status" value="8"/>
</dbReference>
<keyword evidence="3" id="KW-0677">Repeat</keyword>
<dbReference type="InterPro" id="IPR011047">
    <property type="entry name" value="Quinoprotein_ADH-like_sf"/>
</dbReference>
<accession>A0A813R685</accession>
<dbReference type="InterPro" id="IPR015943">
    <property type="entry name" value="WD40/YVTN_repeat-like_dom_sf"/>
</dbReference>
<keyword evidence="4" id="KW-0539">Nucleus</keyword>
<dbReference type="SUPFAM" id="SSF50998">
    <property type="entry name" value="Quinoprotein alcohol dehydrogenase-like"/>
    <property type="match status" value="1"/>
</dbReference>
<reference evidence="7" key="1">
    <citation type="submission" date="2021-02" db="EMBL/GenBank/DDBJ databases">
        <authorList>
            <person name="Nowell W R."/>
        </authorList>
    </citation>
    <scope>NUCLEOTIDE SEQUENCE</scope>
    <source>
        <strain evidence="7">Ploen Becks lab</strain>
    </source>
</reference>
<proteinExistence type="predicted"/>
<feature type="repeat" description="WD" evidence="5">
    <location>
        <begin position="499"/>
        <end position="540"/>
    </location>
</feature>
<feature type="repeat" description="WD" evidence="5">
    <location>
        <begin position="583"/>
        <end position="624"/>
    </location>
</feature>
<dbReference type="InterPro" id="IPR019775">
    <property type="entry name" value="WD40_repeat_CS"/>
</dbReference>
<dbReference type="OrthoDB" id="5414888at2759"/>
<dbReference type="PROSITE" id="PS50082">
    <property type="entry name" value="WD_REPEATS_2"/>
    <property type="match status" value="10"/>
</dbReference>
<dbReference type="PROSITE" id="PS00678">
    <property type="entry name" value="WD_REPEATS_1"/>
    <property type="match status" value="3"/>
</dbReference>
<dbReference type="GO" id="GO:0030686">
    <property type="term" value="C:90S preribosome"/>
    <property type="evidence" value="ECO:0007669"/>
    <property type="project" value="TreeGrafter"/>
</dbReference>
<evidence type="ECO:0000256" key="1">
    <source>
        <dbReference type="ARBA" id="ARBA00004604"/>
    </source>
</evidence>
<feature type="repeat" description="WD" evidence="5">
    <location>
        <begin position="260"/>
        <end position="288"/>
    </location>
</feature>
<feature type="domain" description="U3 small nucleolar RNA-associated protein 13 C-terminal" evidence="6">
    <location>
        <begin position="678"/>
        <end position="825"/>
    </location>
</feature>
<dbReference type="Gene3D" id="2.130.10.10">
    <property type="entry name" value="YVTN repeat-like/Quinoprotein amine dehydrogenase"/>
    <property type="match status" value="4"/>
</dbReference>
<dbReference type="Pfam" id="PF00400">
    <property type="entry name" value="WD40"/>
    <property type="match status" value="10"/>
</dbReference>
<keyword evidence="8" id="KW-1185">Reference proteome</keyword>
<dbReference type="CDD" id="cd00200">
    <property type="entry name" value="WD40"/>
    <property type="match status" value="1"/>
</dbReference>